<dbReference type="GO" id="GO:0016787">
    <property type="term" value="F:hydrolase activity"/>
    <property type="evidence" value="ECO:0007669"/>
    <property type="project" value="UniProtKB-KW"/>
</dbReference>
<accession>A0A9P4H9W0</accession>
<evidence type="ECO:0000313" key="5">
    <source>
        <dbReference type="EMBL" id="KAF2029859.1"/>
    </source>
</evidence>
<dbReference type="OrthoDB" id="408631at2759"/>
<dbReference type="PROSITE" id="PS00941">
    <property type="entry name" value="CARBOXYLESTERASE_B_2"/>
    <property type="match status" value="1"/>
</dbReference>
<dbReference type="AlphaFoldDB" id="A0A9P4H9W0"/>
<sequence>VDLGYETYRGVVNESTGLNVFKGIRFAAPPIGSLRWQASQPPVGNAEGVTEADKFGPACPHSLRSGQDGRAFPSPISEDCLFLNVYAPQNASGLPVLFMIHGGGYGVGDGREDLSNLINANDNTFIGVSIQYRLGAFGFLAGDEVFRNGKVNAGILDQQAAAQWVQNHIEKFGGDPRQVTIFGISAGGGSVMLHDTAYGGTLGTSFFANSIAFSPYLPQQYAYNDWIPSQAYYAFASQAGCAAAWAHRNSSETTFQCLVSKDSETLQAASNAVSSSGAFGTWAFLPVTDGVVIKSTPSEALSKGKINGQNHLTSNVAEESFAFVPQEIKSKQDLQSWIDLVFPLFNRSNVDDLLSRYSTPDAQNELPKQATSGNTGATALECSALATGYQQIANLIYAESTFVCPSYWLAEAYNAGDKKGYKMQYSVPIALHGYDGIALFGNTKLPNQGADLVKAIQAIVGSFVTTGTPFIALDIAVLKYGGTKDLPAFTAPVYAMLNLNQTGGQEVPVNSTLDPRLNDVGASWYVEPDLRNAFSVVNGWEWEGGRGDRCEYWREIAAKVP</sequence>
<proteinExistence type="inferred from homology"/>
<reference evidence="5" key="1">
    <citation type="journal article" date="2020" name="Stud. Mycol.">
        <title>101 Dothideomycetes genomes: a test case for predicting lifestyles and emergence of pathogens.</title>
        <authorList>
            <person name="Haridas S."/>
            <person name="Albert R."/>
            <person name="Binder M."/>
            <person name="Bloem J."/>
            <person name="Labutti K."/>
            <person name="Salamov A."/>
            <person name="Andreopoulos B."/>
            <person name="Baker S."/>
            <person name="Barry K."/>
            <person name="Bills G."/>
            <person name="Bluhm B."/>
            <person name="Cannon C."/>
            <person name="Castanera R."/>
            <person name="Culley D."/>
            <person name="Daum C."/>
            <person name="Ezra D."/>
            <person name="Gonzalez J."/>
            <person name="Henrissat B."/>
            <person name="Kuo A."/>
            <person name="Liang C."/>
            <person name="Lipzen A."/>
            <person name="Lutzoni F."/>
            <person name="Magnuson J."/>
            <person name="Mondo S."/>
            <person name="Nolan M."/>
            <person name="Ohm R."/>
            <person name="Pangilinan J."/>
            <person name="Park H.-J."/>
            <person name="Ramirez L."/>
            <person name="Alfaro M."/>
            <person name="Sun H."/>
            <person name="Tritt A."/>
            <person name="Yoshinaga Y."/>
            <person name="Zwiers L.-H."/>
            <person name="Turgeon B."/>
            <person name="Goodwin S."/>
            <person name="Spatafora J."/>
            <person name="Crous P."/>
            <person name="Grigoriev I."/>
        </authorList>
    </citation>
    <scope>NUCLEOTIDE SEQUENCE</scope>
    <source>
        <strain evidence="5">CBS 110217</strain>
    </source>
</reference>
<dbReference type="SUPFAM" id="SSF53474">
    <property type="entry name" value="alpha/beta-Hydrolases"/>
    <property type="match status" value="1"/>
</dbReference>
<dbReference type="PANTHER" id="PTHR11559">
    <property type="entry name" value="CARBOXYLESTERASE"/>
    <property type="match status" value="1"/>
</dbReference>
<dbReference type="Proteomes" id="UP000799777">
    <property type="component" value="Unassembled WGS sequence"/>
</dbReference>
<feature type="domain" description="Carboxylesterase type B" evidence="4">
    <location>
        <begin position="14"/>
        <end position="471"/>
    </location>
</feature>
<evidence type="ECO:0000256" key="1">
    <source>
        <dbReference type="ARBA" id="ARBA00005964"/>
    </source>
</evidence>
<name>A0A9P4H9W0_9PLEO</name>
<keyword evidence="6" id="KW-1185">Reference proteome</keyword>
<comment type="caution">
    <text evidence="5">The sequence shown here is derived from an EMBL/GenBank/DDBJ whole genome shotgun (WGS) entry which is preliminary data.</text>
</comment>
<evidence type="ECO:0000256" key="2">
    <source>
        <dbReference type="ARBA" id="ARBA00022801"/>
    </source>
</evidence>
<feature type="non-terminal residue" evidence="5">
    <location>
        <position position="561"/>
    </location>
</feature>
<dbReference type="Pfam" id="PF00135">
    <property type="entry name" value="COesterase"/>
    <property type="match status" value="1"/>
</dbReference>
<comment type="similarity">
    <text evidence="1 3">Belongs to the type-B carboxylesterase/lipase family.</text>
</comment>
<organism evidence="5 6">
    <name type="scientific">Setomelanomma holmii</name>
    <dbReference type="NCBI Taxonomy" id="210430"/>
    <lineage>
        <taxon>Eukaryota</taxon>
        <taxon>Fungi</taxon>
        <taxon>Dikarya</taxon>
        <taxon>Ascomycota</taxon>
        <taxon>Pezizomycotina</taxon>
        <taxon>Dothideomycetes</taxon>
        <taxon>Pleosporomycetidae</taxon>
        <taxon>Pleosporales</taxon>
        <taxon>Pleosporineae</taxon>
        <taxon>Phaeosphaeriaceae</taxon>
        <taxon>Setomelanomma</taxon>
    </lineage>
</organism>
<dbReference type="EMBL" id="ML978196">
    <property type="protein sequence ID" value="KAF2029859.1"/>
    <property type="molecule type" value="Genomic_DNA"/>
</dbReference>
<dbReference type="Gene3D" id="3.40.50.1820">
    <property type="entry name" value="alpha/beta hydrolase"/>
    <property type="match status" value="1"/>
</dbReference>
<feature type="non-terminal residue" evidence="5">
    <location>
        <position position="1"/>
    </location>
</feature>
<gene>
    <name evidence="5" type="ORF">EK21DRAFT_18997</name>
</gene>
<keyword evidence="2 3" id="KW-0378">Hydrolase</keyword>
<dbReference type="InterPro" id="IPR029058">
    <property type="entry name" value="AB_hydrolase_fold"/>
</dbReference>
<dbReference type="EC" id="3.1.1.-" evidence="3"/>
<evidence type="ECO:0000313" key="6">
    <source>
        <dbReference type="Proteomes" id="UP000799777"/>
    </source>
</evidence>
<dbReference type="InterPro" id="IPR019826">
    <property type="entry name" value="Carboxylesterase_B_AS"/>
</dbReference>
<dbReference type="InterPro" id="IPR002018">
    <property type="entry name" value="CarbesteraseB"/>
</dbReference>
<evidence type="ECO:0000259" key="4">
    <source>
        <dbReference type="Pfam" id="PF00135"/>
    </source>
</evidence>
<dbReference type="PROSITE" id="PS00122">
    <property type="entry name" value="CARBOXYLESTERASE_B_1"/>
    <property type="match status" value="1"/>
</dbReference>
<dbReference type="InterPro" id="IPR019819">
    <property type="entry name" value="Carboxylesterase_B_CS"/>
</dbReference>
<evidence type="ECO:0000256" key="3">
    <source>
        <dbReference type="RuleBase" id="RU361235"/>
    </source>
</evidence>
<dbReference type="InterPro" id="IPR050309">
    <property type="entry name" value="Type-B_Carboxylest/Lipase"/>
</dbReference>
<protein>
    <recommendedName>
        <fullName evidence="3">Carboxylic ester hydrolase</fullName>
        <ecNumber evidence="3">3.1.1.-</ecNumber>
    </recommendedName>
</protein>